<dbReference type="GO" id="GO:0005640">
    <property type="term" value="C:nuclear outer membrane"/>
    <property type="evidence" value="ECO:0007669"/>
    <property type="project" value="UniProtKB-SubCell"/>
</dbReference>
<evidence type="ECO:0000256" key="2">
    <source>
        <dbReference type="ARBA" id="ARBA00022692"/>
    </source>
</evidence>
<dbReference type="InterPro" id="IPR008547">
    <property type="entry name" value="DUF829_TMEM53"/>
</dbReference>
<dbReference type="OMA" id="FHYSSEF"/>
<evidence type="ECO:0008006" key="11">
    <source>
        <dbReference type="Google" id="ProtNLM"/>
    </source>
</evidence>
<keyword evidence="10" id="KW-1185">Reference proteome</keyword>
<evidence type="ECO:0000256" key="3">
    <source>
        <dbReference type="ARBA" id="ARBA00022989"/>
    </source>
</evidence>
<comment type="similarity">
    <text evidence="1">Belongs to the TMEM53 family.</text>
</comment>
<dbReference type="OrthoDB" id="77878at2759"/>
<reference evidence="8 10" key="2">
    <citation type="journal article" date="2018" name="Plant J.">
        <title>The Physcomitrella patens chromosome-scale assembly reveals moss genome structure and evolution.</title>
        <authorList>
            <person name="Lang D."/>
            <person name="Ullrich K.K."/>
            <person name="Murat F."/>
            <person name="Fuchs J."/>
            <person name="Jenkins J."/>
            <person name="Haas F.B."/>
            <person name="Piednoel M."/>
            <person name="Gundlach H."/>
            <person name="Van Bel M."/>
            <person name="Meyberg R."/>
            <person name="Vives C."/>
            <person name="Morata J."/>
            <person name="Symeonidi A."/>
            <person name="Hiss M."/>
            <person name="Muchero W."/>
            <person name="Kamisugi Y."/>
            <person name="Saleh O."/>
            <person name="Blanc G."/>
            <person name="Decker E.L."/>
            <person name="van Gessel N."/>
            <person name="Grimwood J."/>
            <person name="Hayes R.D."/>
            <person name="Graham S.W."/>
            <person name="Gunter L.E."/>
            <person name="McDaniel S.F."/>
            <person name="Hoernstein S.N.W."/>
            <person name="Larsson A."/>
            <person name="Li F.W."/>
            <person name="Perroud P.F."/>
            <person name="Phillips J."/>
            <person name="Ranjan P."/>
            <person name="Rokshar D.S."/>
            <person name="Rothfels C.J."/>
            <person name="Schneider L."/>
            <person name="Shu S."/>
            <person name="Stevenson D.W."/>
            <person name="Thummler F."/>
            <person name="Tillich M."/>
            <person name="Villarreal Aguilar J.C."/>
            <person name="Widiez T."/>
            <person name="Wong G.K."/>
            <person name="Wymore A."/>
            <person name="Zhang Y."/>
            <person name="Zimmer A.D."/>
            <person name="Quatrano R.S."/>
            <person name="Mayer K.F.X."/>
            <person name="Goodstein D."/>
            <person name="Casacuberta J.M."/>
            <person name="Vandepoele K."/>
            <person name="Reski R."/>
            <person name="Cuming A.C."/>
            <person name="Tuskan G.A."/>
            <person name="Maumus F."/>
            <person name="Salse J."/>
            <person name="Schmutz J."/>
            <person name="Rensing S.A."/>
        </authorList>
    </citation>
    <scope>NUCLEOTIDE SEQUENCE [LARGE SCALE GENOMIC DNA]</scope>
    <source>
        <strain evidence="9 10">cv. Gransden 2004</strain>
    </source>
</reference>
<dbReference type="EnsemblPlants" id="Pp3c20_16960V3.1">
    <property type="protein sequence ID" value="Pp3c20_16960V3.1"/>
    <property type="gene ID" value="Pp3c20_16960"/>
</dbReference>
<keyword evidence="4 7" id="KW-0472">Membrane</keyword>
<evidence type="ECO:0000256" key="7">
    <source>
        <dbReference type="SAM" id="Phobius"/>
    </source>
</evidence>
<dbReference type="SUPFAM" id="SSF53474">
    <property type="entry name" value="alpha/beta-Hydrolases"/>
    <property type="match status" value="1"/>
</dbReference>
<evidence type="ECO:0000313" key="10">
    <source>
        <dbReference type="Proteomes" id="UP000006727"/>
    </source>
</evidence>
<reference evidence="8 10" key="1">
    <citation type="journal article" date="2008" name="Science">
        <title>The Physcomitrella genome reveals evolutionary insights into the conquest of land by plants.</title>
        <authorList>
            <person name="Rensing S."/>
            <person name="Lang D."/>
            <person name="Zimmer A."/>
            <person name="Terry A."/>
            <person name="Salamov A."/>
            <person name="Shapiro H."/>
            <person name="Nishiyama T."/>
            <person name="Perroud P.-F."/>
            <person name="Lindquist E."/>
            <person name="Kamisugi Y."/>
            <person name="Tanahashi T."/>
            <person name="Sakakibara K."/>
            <person name="Fujita T."/>
            <person name="Oishi K."/>
            <person name="Shin-I T."/>
            <person name="Kuroki Y."/>
            <person name="Toyoda A."/>
            <person name="Suzuki Y."/>
            <person name="Hashimoto A."/>
            <person name="Yamaguchi K."/>
            <person name="Sugano A."/>
            <person name="Kohara Y."/>
            <person name="Fujiyama A."/>
            <person name="Anterola A."/>
            <person name="Aoki S."/>
            <person name="Ashton N."/>
            <person name="Barbazuk W.B."/>
            <person name="Barker E."/>
            <person name="Bennetzen J."/>
            <person name="Bezanilla M."/>
            <person name="Blankenship R."/>
            <person name="Cho S.H."/>
            <person name="Dutcher S."/>
            <person name="Estelle M."/>
            <person name="Fawcett J.A."/>
            <person name="Gundlach H."/>
            <person name="Hanada K."/>
            <person name="Heyl A."/>
            <person name="Hicks K.A."/>
            <person name="Hugh J."/>
            <person name="Lohr M."/>
            <person name="Mayer K."/>
            <person name="Melkozernov A."/>
            <person name="Murata T."/>
            <person name="Nelson D."/>
            <person name="Pils B."/>
            <person name="Prigge M."/>
            <person name="Reiss B."/>
            <person name="Renner T."/>
            <person name="Rombauts S."/>
            <person name="Rushton P."/>
            <person name="Sanderfoot A."/>
            <person name="Schween G."/>
            <person name="Shiu S.-H."/>
            <person name="Stueber K."/>
            <person name="Theodoulou F.L."/>
            <person name="Tu H."/>
            <person name="Van de Peer Y."/>
            <person name="Verrier P.J."/>
            <person name="Waters E."/>
            <person name="Wood A."/>
            <person name="Yang L."/>
            <person name="Cove D."/>
            <person name="Cuming A."/>
            <person name="Hasebe M."/>
            <person name="Lucas S."/>
            <person name="Mishler D.B."/>
            <person name="Reski R."/>
            <person name="Grigoriev I."/>
            <person name="Quatrano R.S."/>
            <person name="Boore J.L."/>
        </authorList>
    </citation>
    <scope>NUCLEOTIDE SEQUENCE [LARGE SCALE GENOMIC DNA]</scope>
    <source>
        <strain evidence="9 10">cv. Gransden 2004</strain>
    </source>
</reference>
<accession>A0A2K1IVJ6</accession>
<dbReference type="Gramene" id="Pp3c20_16960V3.1">
    <property type="protein sequence ID" value="Pp3c20_16960V3.1"/>
    <property type="gene ID" value="Pp3c20_16960"/>
</dbReference>
<keyword evidence="2 7" id="KW-0812">Transmembrane</keyword>
<comment type="subcellular location">
    <subcellularLocation>
        <location evidence="6">Nucleus outer membrane</location>
        <topology evidence="6">Single-pass membrane protein</topology>
    </subcellularLocation>
</comment>
<protein>
    <recommendedName>
        <fullName evidence="11">Transmembrane protein 53</fullName>
    </recommendedName>
</protein>
<dbReference type="AlphaFoldDB" id="A0A2K1IVJ6"/>
<evidence type="ECO:0000256" key="4">
    <source>
        <dbReference type="ARBA" id="ARBA00023136"/>
    </source>
</evidence>
<dbReference type="KEGG" id="ppp:112273356"/>
<proteinExistence type="inferred from homology"/>
<reference evidence="9" key="3">
    <citation type="submission" date="2020-12" db="UniProtKB">
        <authorList>
            <consortium name="EnsemblPlants"/>
        </authorList>
    </citation>
    <scope>IDENTIFICATION</scope>
</reference>
<evidence type="ECO:0000313" key="8">
    <source>
        <dbReference type="EMBL" id="PNR33288.1"/>
    </source>
</evidence>
<feature type="transmembrane region" description="Helical" evidence="7">
    <location>
        <begin position="6"/>
        <end position="26"/>
    </location>
</feature>
<evidence type="ECO:0000256" key="5">
    <source>
        <dbReference type="ARBA" id="ARBA00023242"/>
    </source>
</evidence>
<evidence type="ECO:0000313" key="9">
    <source>
        <dbReference type="EnsemblPlants" id="Pp3c20_16960V3.1"/>
    </source>
</evidence>
<evidence type="ECO:0000256" key="1">
    <source>
        <dbReference type="ARBA" id="ARBA00007387"/>
    </source>
</evidence>
<organism evidence="8">
    <name type="scientific">Physcomitrium patens</name>
    <name type="common">Spreading-leaved earth moss</name>
    <name type="synonym">Physcomitrella patens</name>
    <dbReference type="NCBI Taxonomy" id="3218"/>
    <lineage>
        <taxon>Eukaryota</taxon>
        <taxon>Viridiplantae</taxon>
        <taxon>Streptophyta</taxon>
        <taxon>Embryophyta</taxon>
        <taxon>Bryophyta</taxon>
        <taxon>Bryophytina</taxon>
        <taxon>Bryopsida</taxon>
        <taxon>Funariidae</taxon>
        <taxon>Funariales</taxon>
        <taxon>Funariaceae</taxon>
        <taxon>Physcomitrium</taxon>
    </lineage>
</organism>
<dbReference type="FunCoup" id="A0A2K1IVJ6">
    <property type="interactions" value="1159"/>
</dbReference>
<dbReference type="InterPro" id="IPR029058">
    <property type="entry name" value="AB_hydrolase_fold"/>
</dbReference>
<dbReference type="RefSeq" id="XP_024357793.1">
    <property type="nucleotide sequence ID" value="XM_024502025.2"/>
</dbReference>
<dbReference type="PANTHER" id="PTHR12265">
    <property type="entry name" value="TRANSMEMBRANE PROTEIN 53"/>
    <property type="match status" value="1"/>
</dbReference>
<sequence>MGGGAGARVVHGSIAAAAVVLATAFAKMDMPDKLHLKAVPILFYAMPVSMPLPPLPSLSDSFGCGDGASCSVSLPRMLPPKVCATPPSTGSLYASSSFSFAQGASGVSCLSTSSRRALSHFYPVYHATPIVPHVSALNSSLYPSTSCITPPALAPFSFLSSGLYSAPVTQKHISGGFQGWNQCGNSAYSHTLSYHSLNQKHSAQTHTLTYLESLFSTLVSIQPSLQNNFSTHPSRSLHTWHAPDAQNSNLDNCNAAQDALVKKPVLTVVLLGWLGAQQKHLKKYAEWYNARGIHAVTFVIPMADILSFKVEKNAEEHVDFLARHLAQWLSDQGEHGDADGEKQLMFHTFSNTGWLTYGIILEKMQDQGHLLGKIKGCVIDSAPVPDPDPQVWASGFLAALLKKRSSATKPGSLKGQVKEGVTVESVSVNTGATFETEGTNSFETVVLSLLEGFFSLFLRLPTINQRLSEVVRVLQKKQPPCPHLYIYSTADKVIPVKAVEAFIEEQRKSGRVVRTCNLQSSPHVDHFRSHPQLYSEQLSNFLKEIVPSTKAHADGH</sequence>
<evidence type="ECO:0000256" key="6">
    <source>
        <dbReference type="ARBA" id="ARBA00034303"/>
    </source>
</evidence>
<keyword evidence="3 7" id="KW-1133">Transmembrane helix</keyword>
<dbReference type="Proteomes" id="UP000006727">
    <property type="component" value="Chromosome 20"/>
</dbReference>
<dbReference type="EnsemblPlants" id="Pp3c20_16960V3.2">
    <property type="protein sequence ID" value="Pp3c20_16960V3.2"/>
    <property type="gene ID" value="Pp3c20_16960"/>
</dbReference>
<dbReference type="Gramene" id="Pp3c20_16960V3.2">
    <property type="protein sequence ID" value="Pp3c20_16960V3.2"/>
    <property type="gene ID" value="Pp3c20_16960"/>
</dbReference>
<dbReference type="GeneID" id="112273356"/>
<keyword evidence="5" id="KW-0539">Nucleus</keyword>
<gene>
    <name evidence="9" type="primary">LOC112273356</name>
    <name evidence="8" type="ORF">PHYPA_025231</name>
</gene>
<dbReference type="Pfam" id="PF05705">
    <property type="entry name" value="DUF829"/>
    <property type="match status" value="1"/>
</dbReference>
<dbReference type="PaxDb" id="3218-PP1S44_177V6.1"/>
<dbReference type="Gene3D" id="3.40.50.1820">
    <property type="entry name" value="alpha/beta hydrolase"/>
    <property type="match status" value="1"/>
</dbReference>
<dbReference type="PANTHER" id="PTHR12265:SF30">
    <property type="entry name" value="TRANSMEMBRANE PROTEIN 53"/>
    <property type="match status" value="1"/>
</dbReference>
<dbReference type="EMBL" id="ABEU02000020">
    <property type="protein sequence ID" value="PNR33288.1"/>
    <property type="molecule type" value="Genomic_DNA"/>
</dbReference>
<name>A0A2K1IVJ6_PHYPA</name>